<evidence type="ECO:0000256" key="4">
    <source>
        <dbReference type="ARBA" id="ARBA00022771"/>
    </source>
</evidence>
<dbReference type="Pfam" id="PF00096">
    <property type="entry name" value="zf-C2H2"/>
    <property type="match status" value="1"/>
</dbReference>
<feature type="domain" description="C2H2-type" evidence="11">
    <location>
        <begin position="98"/>
        <end position="124"/>
    </location>
</feature>
<dbReference type="SUPFAM" id="SSF57667">
    <property type="entry name" value="beta-beta-alpha zinc fingers"/>
    <property type="match status" value="2"/>
</dbReference>
<dbReference type="FunFam" id="3.30.160.60:FF:001732">
    <property type="entry name" value="Zgc:162936"/>
    <property type="match status" value="1"/>
</dbReference>
<evidence type="ECO:0000256" key="5">
    <source>
        <dbReference type="ARBA" id="ARBA00022833"/>
    </source>
</evidence>
<evidence type="ECO:0000256" key="2">
    <source>
        <dbReference type="ARBA" id="ARBA00022723"/>
    </source>
</evidence>
<evidence type="ECO:0000256" key="1">
    <source>
        <dbReference type="ARBA" id="ARBA00004123"/>
    </source>
</evidence>
<feature type="domain" description="C2H2-type" evidence="11">
    <location>
        <begin position="42"/>
        <end position="69"/>
    </location>
</feature>
<keyword evidence="9" id="KW-0539">Nucleus</keyword>
<comment type="subcellular location">
    <subcellularLocation>
        <location evidence="1">Nucleus</location>
    </subcellularLocation>
</comment>
<keyword evidence="5" id="KW-0862">Zinc</keyword>
<dbReference type="GO" id="GO:0045893">
    <property type="term" value="P:positive regulation of DNA-templated transcription"/>
    <property type="evidence" value="ECO:0007669"/>
    <property type="project" value="UniProtKB-ARBA"/>
</dbReference>
<evidence type="ECO:0000256" key="8">
    <source>
        <dbReference type="ARBA" id="ARBA00023163"/>
    </source>
</evidence>
<evidence type="ECO:0000256" key="7">
    <source>
        <dbReference type="ARBA" id="ARBA00023125"/>
    </source>
</evidence>
<reference evidence="12 13" key="1">
    <citation type="submission" date="2024-05" db="EMBL/GenBank/DDBJ databases">
        <authorList>
            <person name="Wallberg A."/>
        </authorList>
    </citation>
    <scope>NUCLEOTIDE SEQUENCE [LARGE SCALE GENOMIC DNA]</scope>
</reference>
<dbReference type="Gene3D" id="3.30.160.60">
    <property type="entry name" value="Classic Zinc Finger"/>
    <property type="match status" value="3"/>
</dbReference>
<dbReference type="GO" id="GO:0005694">
    <property type="term" value="C:chromosome"/>
    <property type="evidence" value="ECO:0007669"/>
    <property type="project" value="UniProtKB-ARBA"/>
</dbReference>
<evidence type="ECO:0000259" key="11">
    <source>
        <dbReference type="PROSITE" id="PS50157"/>
    </source>
</evidence>
<keyword evidence="2" id="KW-0479">Metal-binding</keyword>
<dbReference type="Pfam" id="PF13909">
    <property type="entry name" value="zf-H2C2_5"/>
    <property type="match status" value="1"/>
</dbReference>
<proteinExistence type="predicted"/>
<dbReference type="SMART" id="SM00355">
    <property type="entry name" value="ZnF_C2H2"/>
    <property type="match status" value="3"/>
</dbReference>
<evidence type="ECO:0000256" key="9">
    <source>
        <dbReference type="ARBA" id="ARBA00023242"/>
    </source>
</evidence>
<dbReference type="Pfam" id="PF23224">
    <property type="entry name" value="zf-C2H2_2nd_ZNF462"/>
    <property type="match status" value="1"/>
</dbReference>
<keyword evidence="6" id="KW-0805">Transcription regulation</keyword>
<dbReference type="GO" id="GO:0005634">
    <property type="term" value="C:nucleus"/>
    <property type="evidence" value="ECO:0007669"/>
    <property type="project" value="UniProtKB-SubCell"/>
</dbReference>
<evidence type="ECO:0000256" key="3">
    <source>
        <dbReference type="ARBA" id="ARBA00022737"/>
    </source>
</evidence>
<dbReference type="GO" id="GO:0006357">
    <property type="term" value="P:regulation of transcription by RNA polymerase II"/>
    <property type="evidence" value="ECO:0007669"/>
    <property type="project" value="TreeGrafter"/>
</dbReference>
<dbReference type="GO" id="GO:0008270">
    <property type="term" value="F:zinc ion binding"/>
    <property type="evidence" value="ECO:0007669"/>
    <property type="project" value="UniProtKB-KW"/>
</dbReference>
<dbReference type="PROSITE" id="PS50157">
    <property type="entry name" value="ZINC_FINGER_C2H2_2"/>
    <property type="match status" value="3"/>
</dbReference>
<evidence type="ECO:0000256" key="10">
    <source>
        <dbReference type="PROSITE-ProRule" id="PRU00042"/>
    </source>
</evidence>
<keyword evidence="3" id="KW-0677">Repeat</keyword>
<dbReference type="FunFam" id="3.30.160.60:FF:001485">
    <property type="entry name" value="Krueppel-related zinc finger protein"/>
    <property type="match status" value="1"/>
</dbReference>
<keyword evidence="8" id="KW-0804">Transcription</keyword>
<dbReference type="GO" id="GO:0003700">
    <property type="term" value="F:DNA-binding transcription factor activity"/>
    <property type="evidence" value="ECO:0007669"/>
    <property type="project" value="TreeGrafter"/>
</dbReference>
<dbReference type="PANTHER" id="PTHR24404:SF111">
    <property type="entry name" value="GASTRULA ZINC FINGER PROTEIN XLCGF49.1-LIKE-RELATED"/>
    <property type="match status" value="1"/>
</dbReference>
<dbReference type="AlphaFoldDB" id="A0AAV2SUG1"/>
<keyword evidence="4 10" id="KW-0863">Zinc-finger</keyword>
<dbReference type="Proteomes" id="UP001497623">
    <property type="component" value="Unassembled WGS sequence"/>
</dbReference>
<name>A0AAV2SUG1_MEGNR</name>
<dbReference type="EMBL" id="CAXKWB010161851">
    <property type="protein sequence ID" value="CAL4249938.1"/>
    <property type="molecule type" value="Genomic_DNA"/>
</dbReference>
<comment type="caution">
    <text evidence="12">The sequence shown here is derived from an EMBL/GenBank/DDBJ whole genome shotgun (WGS) entry which is preliminary data.</text>
</comment>
<keyword evidence="13" id="KW-1185">Reference proteome</keyword>
<sequence length="124" mass="14289">VTYFEEQESVSTQNFYSLSRTQGTSPKGYEIIQETNEIGKPYFCKYCPYKSPIKASLIQHTRKHTGEKPFACSYCSYESSVKGNLTKHVRIHTGEEPFQCDQCSYKTKNQSNLKTHQINHHGNI</sequence>
<evidence type="ECO:0000313" key="12">
    <source>
        <dbReference type="EMBL" id="CAL4249938.1"/>
    </source>
</evidence>
<dbReference type="PANTHER" id="PTHR24404">
    <property type="entry name" value="ZINC FINGER PROTEIN"/>
    <property type="match status" value="1"/>
</dbReference>
<evidence type="ECO:0000313" key="13">
    <source>
        <dbReference type="Proteomes" id="UP001497623"/>
    </source>
</evidence>
<dbReference type="InterPro" id="IPR050589">
    <property type="entry name" value="Ikaros_C2H2-ZF"/>
</dbReference>
<gene>
    <name evidence="12" type="ORF">MNOR_LOCUS41631</name>
</gene>
<dbReference type="InterPro" id="IPR057832">
    <property type="entry name" value="Znf_C2H2_ZNF462_2nd"/>
</dbReference>
<feature type="domain" description="C2H2-type" evidence="11">
    <location>
        <begin position="70"/>
        <end position="97"/>
    </location>
</feature>
<evidence type="ECO:0000256" key="6">
    <source>
        <dbReference type="ARBA" id="ARBA00023015"/>
    </source>
</evidence>
<dbReference type="InterPro" id="IPR036236">
    <property type="entry name" value="Znf_C2H2_sf"/>
</dbReference>
<protein>
    <recommendedName>
        <fullName evidence="11">C2H2-type domain-containing protein</fullName>
    </recommendedName>
</protein>
<organism evidence="12 13">
    <name type="scientific">Meganyctiphanes norvegica</name>
    <name type="common">Northern krill</name>
    <name type="synonym">Thysanopoda norvegica</name>
    <dbReference type="NCBI Taxonomy" id="48144"/>
    <lineage>
        <taxon>Eukaryota</taxon>
        <taxon>Metazoa</taxon>
        <taxon>Ecdysozoa</taxon>
        <taxon>Arthropoda</taxon>
        <taxon>Crustacea</taxon>
        <taxon>Multicrustacea</taxon>
        <taxon>Malacostraca</taxon>
        <taxon>Eumalacostraca</taxon>
        <taxon>Eucarida</taxon>
        <taxon>Euphausiacea</taxon>
        <taxon>Euphausiidae</taxon>
        <taxon>Meganyctiphanes</taxon>
    </lineage>
</organism>
<dbReference type="InterPro" id="IPR013087">
    <property type="entry name" value="Znf_C2H2_type"/>
</dbReference>
<keyword evidence="7" id="KW-0238">DNA-binding</keyword>
<accession>A0AAV2SUG1</accession>
<feature type="non-terminal residue" evidence="12">
    <location>
        <position position="1"/>
    </location>
</feature>
<dbReference type="GO" id="GO:0000978">
    <property type="term" value="F:RNA polymerase II cis-regulatory region sequence-specific DNA binding"/>
    <property type="evidence" value="ECO:0007669"/>
    <property type="project" value="TreeGrafter"/>
</dbReference>